<evidence type="ECO:0000313" key="2">
    <source>
        <dbReference type="EMBL" id="KAH3711756.1"/>
    </source>
</evidence>
<evidence type="ECO:0000313" key="3">
    <source>
        <dbReference type="Proteomes" id="UP000828390"/>
    </source>
</evidence>
<evidence type="ECO:0000256" key="1">
    <source>
        <dbReference type="SAM" id="MobiDB-lite"/>
    </source>
</evidence>
<accession>A0A9D3Z6P3</accession>
<keyword evidence="3" id="KW-1185">Reference proteome</keyword>
<dbReference type="EMBL" id="JAIWYP010000014">
    <property type="protein sequence ID" value="KAH3711756.1"/>
    <property type="molecule type" value="Genomic_DNA"/>
</dbReference>
<feature type="region of interest" description="Disordered" evidence="1">
    <location>
        <begin position="134"/>
        <end position="159"/>
    </location>
</feature>
<gene>
    <name evidence="2" type="ORF">DPMN_071430</name>
</gene>
<feature type="region of interest" description="Disordered" evidence="1">
    <location>
        <begin position="216"/>
        <end position="247"/>
    </location>
</feature>
<comment type="caution">
    <text evidence="2">The sequence shown here is derived from an EMBL/GenBank/DDBJ whole genome shotgun (WGS) entry which is preliminary data.</text>
</comment>
<name>A0A9D3Z6P3_DREPO</name>
<dbReference type="Proteomes" id="UP000828390">
    <property type="component" value="Unassembled WGS sequence"/>
</dbReference>
<organism evidence="2 3">
    <name type="scientific">Dreissena polymorpha</name>
    <name type="common">Zebra mussel</name>
    <name type="synonym">Mytilus polymorpha</name>
    <dbReference type="NCBI Taxonomy" id="45954"/>
    <lineage>
        <taxon>Eukaryota</taxon>
        <taxon>Metazoa</taxon>
        <taxon>Spiralia</taxon>
        <taxon>Lophotrochozoa</taxon>
        <taxon>Mollusca</taxon>
        <taxon>Bivalvia</taxon>
        <taxon>Autobranchia</taxon>
        <taxon>Heteroconchia</taxon>
        <taxon>Euheterodonta</taxon>
        <taxon>Imparidentia</taxon>
        <taxon>Neoheterodontei</taxon>
        <taxon>Myida</taxon>
        <taxon>Dreissenoidea</taxon>
        <taxon>Dreissenidae</taxon>
        <taxon>Dreissena</taxon>
    </lineage>
</organism>
<dbReference type="AlphaFoldDB" id="A0A9D3Z6P3"/>
<reference evidence="2" key="2">
    <citation type="submission" date="2020-11" db="EMBL/GenBank/DDBJ databases">
        <authorList>
            <person name="McCartney M.A."/>
            <person name="Auch B."/>
            <person name="Kono T."/>
            <person name="Mallez S."/>
            <person name="Becker A."/>
            <person name="Gohl D.M."/>
            <person name="Silverstein K.A.T."/>
            <person name="Koren S."/>
            <person name="Bechman K.B."/>
            <person name="Herman A."/>
            <person name="Abrahante J.E."/>
            <person name="Garbe J."/>
        </authorList>
    </citation>
    <scope>NUCLEOTIDE SEQUENCE</scope>
    <source>
        <strain evidence="2">Duluth1</strain>
        <tissue evidence="2">Whole animal</tissue>
    </source>
</reference>
<reference evidence="2" key="1">
    <citation type="journal article" date="2019" name="bioRxiv">
        <title>The Genome of the Zebra Mussel, Dreissena polymorpha: A Resource for Invasive Species Research.</title>
        <authorList>
            <person name="McCartney M.A."/>
            <person name="Auch B."/>
            <person name="Kono T."/>
            <person name="Mallez S."/>
            <person name="Zhang Y."/>
            <person name="Obille A."/>
            <person name="Becker A."/>
            <person name="Abrahante J.E."/>
            <person name="Garbe J."/>
            <person name="Badalamenti J.P."/>
            <person name="Herman A."/>
            <person name="Mangelson H."/>
            <person name="Liachko I."/>
            <person name="Sullivan S."/>
            <person name="Sone E.D."/>
            <person name="Koren S."/>
            <person name="Silverstein K.A.T."/>
            <person name="Beckman K.B."/>
            <person name="Gohl D.M."/>
        </authorList>
    </citation>
    <scope>NUCLEOTIDE SEQUENCE</scope>
    <source>
        <strain evidence="2">Duluth1</strain>
        <tissue evidence="2">Whole animal</tissue>
    </source>
</reference>
<protein>
    <submittedName>
        <fullName evidence="2">Uncharacterized protein</fullName>
    </submittedName>
</protein>
<proteinExistence type="predicted"/>
<sequence length="247" mass="26102">MFVKYHACFTVDFNEWFTVPSVNNTIFYVTKNESSTFDECGSACSQFGTSASTALLNKTLLTELSSLNASFLTDHYYYMTRNNTGNCLMIVGGEGGKAAFMDHLPCITGHCFCQRVIQPSVLLTPATTTRNLTTTPATTARNSTTNTASKSYSSPATQSTTTVSTPTLFTTTVSTPTIQRTTTHFATTVFPAATSLTVKSLAATTTHRPSTIVATTSSSSATLVASAVPTSSASASVPSSKSSGKTY</sequence>